<gene>
    <name evidence="3" type="ORF">CYMTET_30426</name>
</gene>
<reference evidence="3 4" key="1">
    <citation type="journal article" date="2015" name="Genome Biol. Evol.">
        <title>Comparative Genomics of a Bacterivorous Green Alga Reveals Evolutionary Causalities and Consequences of Phago-Mixotrophic Mode of Nutrition.</title>
        <authorList>
            <person name="Burns J.A."/>
            <person name="Paasch A."/>
            <person name="Narechania A."/>
            <person name="Kim E."/>
        </authorList>
    </citation>
    <scope>NUCLEOTIDE SEQUENCE [LARGE SCALE GENOMIC DNA]</scope>
    <source>
        <strain evidence="3 4">PLY_AMNH</strain>
    </source>
</reference>
<protein>
    <submittedName>
        <fullName evidence="3">Uncharacterized protein</fullName>
    </submittedName>
</protein>
<evidence type="ECO:0000313" key="3">
    <source>
        <dbReference type="EMBL" id="KAK3260628.1"/>
    </source>
</evidence>
<keyword evidence="1" id="KW-0175">Coiled coil</keyword>
<dbReference type="EMBL" id="LGRX02017555">
    <property type="protein sequence ID" value="KAK3260628.1"/>
    <property type="molecule type" value="Genomic_DNA"/>
</dbReference>
<feature type="region of interest" description="Disordered" evidence="2">
    <location>
        <begin position="230"/>
        <end position="263"/>
    </location>
</feature>
<evidence type="ECO:0000313" key="4">
    <source>
        <dbReference type="Proteomes" id="UP001190700"/>
    </source>
</evidence>
<evidence type="ECO:0000256" key="2">
    <source>
        <dbReference type="SAM" id="MobiDB-lite"/>
    </source>
</evidence>
<feature type="coiled-coil region" evidence="1">
    <location>
        <begin position="116"/>
        <end position="157"/>
    </location>
</feature>
<organism evidence="3 4">
    <name type="scientific">Cymbomonas tetramitiformis</name>
    <dbReference type="NCBI Taxonomy" id="36881"/>
    <lineage>
        <taxon>Eukaryota</taxon>
        <taxon>Viridiplantae</taxon>
        <taxon>Chlorophyta</taxon>
        <taxon>Pyramimonadophyceae</taxon>
        <taxon>Pyramimonadales</taxon>
        <taxon>Pyramimonadaceae</taxon>
        <taxon>Cymbomonas</taxon>
    </lineage>
</organism>
<comment type="caution">
    <text evidence="3">The sequence shown here is derived from an EMBL/GenBank/DDBJ whole genome shotgun (WGS) entry which is preliminary data.</text>
</comment>
<dbReference type="AlphaFoldDB" id="A0AAE0KTY4"/>
<proteinExistence type="predicted"/>
<name>A0AAE0KTY4_9CHLO</name>
<accession>A0AAE0KTY4</accession>
<keyword evidence="4" id="KW-1185">Reference proteome</keyword>
<sequence>MLESGALSDGACTPYKDIREPVPWIGQAEERAHAMEQQHAIAASEAAQATDILQRAEYSASALAKEVHARDEQMLVMAQRQAALMERTDAEIKAREGLAEETRSFQTLVEGSEHVIARMHQEHHQAENAQAELLAKVQSMERELEETRGERDECLSMATRADSLLQKMISSSEGQSGQAASAAMSHAATLDDVVTTLGRSSADLTLRDAAPAAPEAPLKVAHAAVLGPKPEPVGALPGQMQHAPPMHGKPPLYRPPLQQNLRR</sequence>
<dbReference type="Proteomes" id="UP001190700">
    <property type="component" value="Unassembled WGS sequence"/>
</dbReference>
<evidence type="ECO:0000256" key="1">
    <source>
        <dbReference type="SAM" id="Coils"/>
    </source>
</evidence>